<dbReference type="Gene3D" id="1.25.50.20">
    <property type="match status" value="1"/>
</dbReference>
<evidence type="ECO:0000259" key="14">
    <source>
        <dbReference type="Pfam" id="PF17900"/>
    </source>
</evidence>
<accession>A0A194XA93</accession>
<dbReference type="STRING" id="149040.A0A194XA93"/>
<dbReference type="FunFam" id="1.25.50.20:FF:000002">
    <property type="entry name" value="Aminopeptidase"/>
    <property type="match status" value="1"/>
</dbReference>
<gene>
    <name evidence="15" type="ORF">LY89DRAFT_718765</name>
</gene>
<feature type="domain" description="Aminopeptidase N-like N-terminal" evidence="14">
    <location>
        <begin position="24"/>
        <end position="213"/>
    </location>
</feature>
<dbReference type="EC" id="3.4.11.-" evidence="11"/>
<keyword evidence="6 9" id="KW-0862">Zinc</keyword>
<dbReference type="InParanoid" id="A0A194XA93"/>
<feature type="domain" description="ERAP1-like C-terminal" evidence="13">
    <location>
        <begin position="535"/>
        <end position="850"/>
    </location>
</feature>
<dbReference type="Pfam" id="PF01433">
    <property type="entry name" value="Peptidase_M1"/>
    <property type="match status" value="1"/>
</dbReference>
<keyword evidence="2 11" id="KW-0031">Aminopeptidase</keyword>
<dbReference type="RefSeq" id="XP_018071441.1">
    <property type="nucleotide sequence ID" value="XM_018218444.1"/>
</dbReference>
<dbReference type="Pfam" id="PF17900">
    <property type="entry name" value="Peptidase_M1_N"/>
    <property type="match status" value="1"/>
</dbReference>
<dbReference type="InterPro" id="IPR024571">
    <property type="entry name" value="ERAP1-like_C_dom"/>
</dbReference>
<dbReference type="GO" id="GO:0005737">
    <property type="term" value="C:cytoplasm"/>
    <property type="evidence" value="ECO:0007669"/>
    <property type="project" value="TreeGrafter"/>
</dbReference>
<dbReference type="InterPro" id="IPR034016">
    <property type="entry name" value="M1_APN-typ"/>
</dbReference>
<dbReference type="InterPro" id="IPR045357">
    <property type="entry name" value="Aminopeptidase_N-like_N"/>
</dbReference>
<name>A0A194XA93_MOLSC</name>
<evidence type="ECO:0000256" key="3">
    <source>
        <dbReference type="ARBA" id="ARBA00022670"/>
    </source>
</evidence>
<comment type="similarity">
    <text evidence="1 11">Belongs to the peptidase M1 family.</text>
</comment>
<evidence type="ECO:0000256" key="6">
    <source>
        <dbReference type="ARBA" id="ARBA00022833"/>
    </source>
</evidence>
<evidence type="ECO:0000256" key="10">
    <source>
        <dbReference type="PIRSR" id="PIRSR634016-4"/>
    </source>
</evidence>
<dbReference type="PRINTS" id="PR00756">
    <property type="entry name" value="ALADIPTASE"/>
</dbReference>
<dbReference type="EMBL" id="KQ947415">
    <property type="protein sequence ID" value="KUJ17086.1"/>
    <property type="molecule type" value="Genomic_DNA"/>
</dbReference>
<dbReference type="PANTHER" id="PTHR11533">
    <property type="entry name" value="PROTEASE M1 ZINC METALLOPROTEASE"/>
    <property type="match status" value="1"/>
</dbReference>
<feature type="site" description="Transition state stabilizer" evidence="10">
    <location>
        <position position="405"/>
    </location>
</feature>
<dbReference type="GO" id="GO:0006508">
    <property type="term" value="P:proteolysis"/>
    <property type="evidence" value="ECO:0007669"/>
    <property type="project" value="UniProtKB-KW"/>
</dbReference>
<feature type="active site" description="Proton acceptor" evidence="8">
    <location>
        <position position="320"/>
    </location>
</feature>
<evidence type="ECO:0000256" key="5">
    <source>
        <dbReference type="ARBA" id="ARBA00022801"/>
    </source>
</evidence>
<feature type="binding site" evidence="9">
    <location>
        <position position="323"/>
    </location>
    <ligand>
        <name>Zn(2+)</name>
        <dbReference type="ChEBI" id="CHEBI:29105"/>
        <note>catalytic</note>
    </ligand>
</feature>
<organism evidence="15 16">
    <name type="scientific">Mollisia scopiformis</name>
    <name type="common">Conifer needle endophyte fungus</name>
    <name type="synonym">Phialocephala scopiformis</name>
    <dbReference type="NCBI Taxonomy" id="149040"/>
    <lineage>
        <taxon>Eukaryota</taxon>
        <taxon>Fungi</taxon>
        <taxon>Dikarya</taxon>
        <taxon>Ascomycota</taxon>
        <taxon>Pezizomycotina</taxon>
        <taxon>Leotiomycetes</taxon>
        <taxon>Helotiales</taxon>
        <taxon>Mollisiaceae</taxon>
        <taxon>Mollisia</taxon>
    </lineage>
</organism>
<dbReference type="Gene3D" id="2.60.40.1910">
    <property type="match status" value="1"/>
</dbReference>
<feature type="binding site" evidence="9">
    <location>
        <position position="319"/>
    </location>
    <ligand>
        <name>Zn(2+)</name>
        <dbReference type="ChEBI" id="CHEBI:29105"/>
        <note>catalytic</note>
    </ligand>
</feature>
<dbReference type="AlphaFoldDB" id="A0A194XA93"/>
<dbReference type="OrthoDB" id="10031169at2759"/>
<dbReference type="SUPFAM" id="SSF55486">
    <property type="entry name" value="Metalloproteases ('zincins'), catalytic domain"/>
    <property type="match status" value="1"/>
</dbReference>
<evidence type="ECO:0000256" key="9">
    <source>
        <dbReference type="PIRSR" id="PIRSR634016-3"/>
    </source>
</evidence>
<evidence type="ECO:0000259" key="12">
    <source>
        <dbReference type="Pfam" id="PF01433"/>
    </source>
</evidence>
<evidence type="ECO:0000256" key="11">
    <source>
        <dbReference type="RuleBase" id="RU364040"/>
    </source>
</evidence>
<dbReference type="Gene3D" id="2.60.40.1730">
    <property type="entry name" value="tricorn interacting facor f3 domain"/>
    <property type="match status" value="1"/>
</dbReference>
<dbReference type="InterPro" id="IPR042097">
    <property type="entry name" value="Aminopeptidase_N-like_N_sf"/>
</dbReference>
<evidence type="ECO:0000256" key="1">
    <source>
        <dbReference type="ARBA" id="ARBA00010136"/>
    </source>
</evidence>
<evidence type="ECO:0000256" key="7">
    <source>
        <dbReference type="ARBA" id="ARBA00023049"/>
    </source>
</evidence>
<keyword evidence="3 11" id="KW-0645">Protease</keyword>
<dbReference type="Gene3D" id="1.10.390.10">
    <property type="entry name" value="Neutral Protease Domain 2"/>
    <property type="match status" value="1"/>
</dbReference>
<protein>
    <recommendedName>
        <fullName evidence="11">Aminopeptidase</fullName>
        <ecNumber evidence="11">3.4.11.-</ecNumber>
    </recommendedName>
</protein>
<keyword evidence="4 9" id="KW-0479">Metal-binding</keyword>
<dbReference type="GO" id="GO:0043171">
    <property type="term" value="P:peptide catabolic process"/>
    <property type="evidence" value="ECO:0007669"/>
    <property type="project" value="TreeGrafter"/>
</dbReference>
<dbReference type="InterPro" id="IPR027268">
    <property type="entry name" value="Peptidase_M4/M1_CTD_sf"/>
</dbReference>
<dbReference type="Proteomes" id="UP000070700">
    <property type="component" value="Unassembled WGS sequence"/>
</dbReference>
<dbReference type="InterPro" id="IPR001930">
    <property type="entry name" value="Peptidase_M1"/>
</dbReference>
<dbReference type="FunFam" id="1.10.390.10:FF:000001">
    <property type="entry name" value="Aminopeptidase"/>
    <property type="match status" value="1"/>
</dbReference>
<dbReference type="InterPro" id="IPR050344">
    <property type="entry name" value="Peptidase_M1_aminopeptidases"/>
</dbReference>
<feature type="binding site" evidence="9">
    <location>
        <position position="342"/>
    </location>
    <ligand>
        <name>Zn(2+)</name>
        <dbReference type="ChEBI" id="CHEBI:29105"/>
        <note>catalytic</note>
    </ligand>
</feature>
<proteinExistence type="inferred from homology"/>
<dbReference type="GO" id="GO:0042277">
    <property type="term" value="F:peptide binding"/>
    <property type="evidence" value="ECO:0007669"/>
    <property type="project" value="TreeGrafter"/>
</dbReference>
<dbReference type="GO" id="GO:0070006">
    <property type="term" value="F:metalloaminopeptidase activity"/>
    <property type="evidence" value="ECO:0007669"/>
    <property type="project" value="TreeGrafter"/>
</dbReference>
<comment type="cofactor">
    <cofactor evidence="9 11">
        <name>Zn(2+)</name>
        <dbReference type="ChEBI" id="CHEBI:29105"/>
    </cofactor>
    <text evidence="9 11">Binds 1 zinc ion per subunit.</text>
</comment>
<keyword evidence="7 11" id="KW-0482">Metalloprotease</keyword>
<keyword evidence="16" id="KW-1185">Reference proteome</keyword>
<dbReference type="KEGG" id="psco:LY89DRAFT_718765"/>
<sequence length="874" mass="97379">MGDATTPPPESIDSEKEILPQNIKPIHYDLRFEPHLEEATEYDGSAVIDLEVLEDTSSITLNALYLNVITLEVVDKNGVRIATSPVQFDTAKQRMIIELGETVKAGSKLYVKTVFKGSMLHQARGFHRAPIQGPNGKTTWMGATHMEPVDARKTFPCFDEPALKATFTVTIVADKHMTCLGNMDVASEVEVLSNGKAKKAVTFNKTPPMSTYIVAFAVGDLQMIETDNFHVPVRVYAASDKNIQHGKYALDIASRALSAFEKIFDIEFPLPKMDLIAVPGGQGAMENWGLITFGESLLLVDEKETSAEAYRRAGSVIVHELAHQWFGNIVTMDFWEGLWLNESFADWAELYAWETLEPSWQMWQDYAISGLQAGLALDSNKASHPIEVPVSKASAINQIFDDISYNKGCAVIRMIASYLGTEKFIKGVRAYLKKHAYGNTKTIDLWDALSHASGEDVGSLMETWTKFIGYPFVKVTEDEDKITVTQHRFLQDGSCSPEDDKTLYPLSLKLRSKGGIDDGLSLYERTRTIDISPDFIKLNANHTGFFRVCYTPERLEILGKNVKEGLLSADDRIGLLSDALAMASSGYSKTSTLLNFLKIFDEEENYFVWKQALKTLDAIQEAWRFEEKSVSEGLKSFKRDLIRKCAKSNGWDFKKGDDIVETMLKATMFAQSGSELEVQKVAKSMFDAFLAGDDEAININIRAAVFAIALGHGGVAEYDAILEALKSSSSVFKRDTCIKALGASEDPALIQRTLNLSLSDEMIAHNDTRNIIRSLTKHKPGIEALWAWMKGDYGKIEKGLGHGLGTFARLVQIVTASLATREQYEDVKGFFEDKNTESYDKYLAQCLNGILAKATWVERDGEDMKGWLKKNNYA</sequence>
<evidence type="ECO:0000256" key="2">
    <source>
        <dbReference type="ARBA" id="ARBA00022438"/>
    </source>
</evidence>
<dbReference type="GeneID" id="28828170"/>
<evidence type="ECO:0000256" key="8">
    <source>
        <dbReference type="PIRSR" id="PIRSR634016-1"/>
    </source>
</evidence>
<evidence type="ECO:0000313" key="15">
    <source>
        <dbReference type="EMBL" id="KUJ17086.1"/>
    </source>
</evidence>
<dbReference type="PANTHER" id="PTHR11533:SF174">
    <property type="entry name" value="PUROMYCIN-SENSITIVE AMINOPEPTIDASE-RELATED"/>
    <property type="match status" value="1"/>
</dbReference>
<dbReference type="Pfam" id="PF11838">
    <property type="entry name" value="ERAP1_C"/>
    <property type="match status" value="1"/>
</dbReference>
<evidence type="ECO:0000259" key="13">
    <source>
        <dbReference type="Pfam" id="PF11838"/>
    </source>
</evidence>
<dbReference type="InterPro" id="IPR014782">
    <property type="entry name" value="Peptidase_M1_dom"/>
</dbReference>
<dbReference type="CDD" id="cd09601">
    <property type="entry name" value="M1_APN-Q_like"/>
    <property type="match status" value="1"/>
</dbReference>
<dbReference type="SUPFAM" id="SSF63737">
    <property type="entry name" value="Leukotriene A4 hydrolase N-terminal domain"/>
    <property type="match status" value="1"/>
</dbReference>
<evidence type="ECO:0000256" key="4">
    <source>
        <dbReference type="ARBA" id="ARBA00022723"/>
    </source>
</evidence>
<dbReference type="GO" id="GO:0008270">
    <property type="term" value="F:zinc ion binding"/>
    <property type="evidence" value="ECO:0007669"/>
    <property type="project" value="UniProtKB-UniRule"/>
</dbReference>
<dbReference type="GO" id="GO:0016020">
    <property type="term" value="C:membrane"/>
    <property type="evidence" value="ECO:0007669"/>
    <property type="project" value="TreeGrafter"/>
</dbReference>
<evidence type="ECO:0000313" key="16">
    <source>
        <dbReference type="Proteomes" id="UP000070700"/>
    </source>
</evidence>
<reference evidence="15 16" key="1">
    <citation type="submission" date="2015-10" db="EMBL/GenBank/DDBJ databases">
        <title>Full genome of DAOMC 229536 Phialocephala scopiformis, a fungal endophyte of spruce producing the potent anti-insectan compound rugulosin.</title>
        <authorList>
            <consortium name="DOE Joint Genome Institute"/>
            <person name="Walker A.K."/>
            <person name="Frasz S.L."/>
            <person name="Seifert K.A."/>
            <person name="Miller J.D."/>
            <person name="Mondo S.J."/>
            <person name="Labutti K."/>
            <person name="Lipzen A."/>
            <person name="Dockter R."/>
            <person name="Kennedy M."/>
            <person name="Grigoriev I.V."/>
            <person name="Spatafora J.W."/>
        </authorList>
    </citation>
    <scope>NUCLEOTIDE SEQUENCE [LARGE SCALE GENOMIC DNA]</scope>
    <source>
        <strain evidence="15 16">CBS 120377</strain>
    </source>
</reference>
<keyword evidence="5 11" id="KW-0378">Hydrolase</keyword>
<feature type="domain" description="Peptidase M1 membrane alanine aminopeptidase" evidence="12">
    <location>
        <begin position="248"/>
        <end position="464"/>
    </location>
</feature>